<dbReference type="OrthoDB" id="9830485at2"/>
<gene>
    <name evidence="1" type="ORF">FRC98_14395</name>
</gene>
<protein>
    <submittedName>
        <fullName evidence="1">Uncharacterized protein</fullName>
    </submittedName>
</protein>
<evidence type="ECO:0000313" key="2">
    <source>
        <dbReference type="Proteomes" id="UP000321412"/>
    </source>
</evidence>
<sequence length="189" mass="21280">MGARAAIILCREDATGFGDTERCLFTRLGAALNEDAFAPIHVDIDRTAPLEHQLNLRYPPIERLHVGVAFVESRDNLRAIRAELTADVYVHIPETDPGAEPDAGDAETGVGVEPTFYPRFYEHGWLGRPGDIWYAGVIDWSQEFPNAKYTPRGATYDHDRRCRTSVHQRCGSSDRFFNASSINIWNFEP</sequence>
<dbReference type="EMBL" id="VOSM01000007">
    <property type="protein sequence ID" value="TXD35860.1"/>
    <property type="molecule type" value="Genomic_DNA"/>
</dbReference>
<proteinExistence type="predicted"/>
<reference evidence="1 2" key="1">
    <citation type="submission" date="2019-08" db="EMBL/GenBank/DDBJ databases">
        <title>Bradymonadales sp. TMQ4.</title>
        <authorList>
            <person name="Liang Q."/>
        </authorList>
    </citation>
    <scope>NUCLEOTIDE SEQUENCE [LARGE SCALE GENOMIC DNA]</scope>
    <source>
        <strain evidence="1 2">TMQ4</strain>
    </source>
</reference>
<comment type="caution">
    <text evidence="1">The sequence shown here is derived from an EMBL/GenBank/DDBJ whole genome shotgun (WGS) entry which is preliminary data.</text>
</comment>
<evidence type="ECO:0000313" key="1">
    <source>
        <dbReference type="EMBL" id="TXD35860.1"/>
    </source>
</evidence>
<dbReference type="AlphaFoldDB" id="A0A5C6X7Z7"/>
<keyword evidence="2" id="KW-1185">Reference proteome</keyword>
<name>A0A5C6X7Z7_9DELT</name>
<organism evidence="1 2">
    <name type="scientific">Lujinxingia vulgaris</name>
    <dbReference type="NCBI Taxonomy" id="2600176"/>
    <lineage>
        <taxon>Bacteria</taxon>
        <taxon>Deltaproteobacteria</taxon>
        <taxon>Bradymonadales</taxon>
        <taxon>Lujinxingiaceae</taxon>
        <taxon>Lujinxingia</taxon>
    </lineage>
</organism>
<dbReference type="Proteomes" id="UP000321412">
    <property type="component" value="Unassembled WGS sequence"/>
</dbReference>
<accession>A0A5C6X7Z7</accession>